<sequence>MEHYVKGEEISVECVLPYPKELTENVTQMVIKENSKFKNILGYVEKVFQDPACRRIIFKGVGEATAKCISCVEVFKRSRKNEVLYQWNAIKFSRRSDVWLPDPSKDGLSKCDSYHFNIISDALFL</sequence>
<dbReference type="GO" id="GO:0001682">
    <property type="term" value="P:tRNA 5'-leader removal"/>
    <property type="evidence" value="ECO:0007669"/>
    <property type="project" value="TreeGrafter"/>
</dbReference>
<protein>
    <submittedName>
        <fullName evidence="7">Alba domain-containing protein</fullName>
    </submittedName>
</protein>
<evidence type="ECO:0000259" key="4">
    <source>
        <dbReference type="Pfam" id="PF01918"/>
    </source>
</evidence>
<dbReference type="STRING" id="51028.A0A0N4V221"/>
<dbReference type="Pfam" id="PF01918">
    <property type="entry name" value="Alba"/>
    <property type="match status" value="1"/>
</dbReference>
<comment type="subcellular location">
    <subcellularLocation>
        <location evidence="1">Nucleus</location>
    </subcellularLocation>
</comment>
<dbReference type="Proteomes" id="UP000274131">
    <property type="component" value="Unassembled WGS sequence"/>
</dbReference>
<dbReference type="AlphaFoldDB" id="A0A0N4V221"/>
<comment type="similarity">
    <text evidence="2">Belongs to the histone-like Alba family.</text>
</comment>
<keyword evidence="6" id="KW-1185">Reference proteome</keyword>
<dbReference type="EMBL" id="UXUI01007669">
    <property type="protein sequence ID" value="VDD88593.1"/>
    <property type="molecule type" value="Genomic_DNA"/>
</dbReference>
<keyword evidence="3" id="KW-0539">Nucleus</keyword>
<evidence type="ECO:0000313" key="7">
    <source>
        <dbReference type="WBParaSite" id="EVEC_0000402801-mRNA-1"/>
    </source>
</evidence>
<dbReference type="PANTHER" id="PTHR13516">
    <property type="entry name" value="RIBONUCLEASE P SUBUNIT P25"/>
    <property type="match status" value="1"/>
</dbReference>
<dbReference type="GO" id="GO:0005634">
    <property type="term" value="C:nucleus"/>
    <property type="evidence" value="ECO:0007669"/>
    <property type="project" value="UniProtKB-SubCell"/>
</dbReference>
<dbReference type="OrthoDB" id="424402at2759"/>
<gene>
    <name evidence="5" type="ORF">EVEC_LOCUS3736</name>
</gene>
<accession>A0A0N4V221</accession>
<dbReference type="InterPro" id="IPR051958">
    <property type="entry name" value="Alba-like_NAB"/>
</dbReference>
<feature type="domain" description="DNA/RNA-binding protein Alba-like" evidence="4">
    <location>
        <begin position="28"/>
        <end position="93"/>
    </location>
</feature>
<dbReference type="WBParaSite" id="EVEC_0000402801-mRNA-1">
    <property type="protein sequence ID" value="EVEC_0000402801-mRNA-1"/>
    <property type="gene ID" value="EVEC_0000402801"/>
</dbReference>
<dbReference type="InterPro" id="IPR036882">
    <property type="entry name" value="Alba-like_dom_sf"/>
</dbReference>
<evidence type="ECO:0000313" key="6">
    <source>
        <dbReference type="Proteomes" id="UP000274131"/>
    </source>
</evidence>
<evidence type="ECO:0000313" key="5">
    <source>
        <dbReference type="EMBL" id="VDD88593.1"/>
    </source>
</evidence>
<dbReference type="InterPro" id="IPR002775">
    <property type="entry name" value="DNA/RNA-bd_Alba-like"/>
</dbReference>
<name>A0A0N4V221_ENTVE</name>
<evidence type="ECO:0000256" key="3">
    <source>
        <dbReference type="ARBA" id="ARBA00023242"/>
    </source>
</evidence>
<organism evidence="7">
    <name type="scientific">Enterobius vermicularis</name>
    <name type="common">Human pinworm</name>
    <dbReference type="NCBI Taxonomy" id="51028"/>
    <lineage>
        <taxon>Eukaryota</taxon>
        <taxon>Metazoa</taxon>
        <taxon>Ecdysozoa</taxon>
        <taxon>Nematoda</taxon>
        <taxon>Chromadorea</taxon>
        <taxon>Rhabditida</taxon>
        <taxon>Spirurina</taxon>
        <taxon>Oxyuridomorpha</taxon>
        <taxon>Oxyuroidea</taxon>
        <taxon>Oxyuridae</taxon>
        <taxon>Enterobius</taxon>
    </lineage>
</organism>
<dbReference type="GO" id="GO:0000172">
    <property type="term" value="C:ribonuclease MRP complex"/>
    <property type="evidence" value="ECO:0007669"/>
    <property type="project" value="TreeGrafter"/>
</dbReference>
<proteinExistence type="inferred from homology"/>
<dbReference type="PANTHER" id="PTHR13516:SF4">
    <property type="entry name" value="FI09323P"/>
    <property type="match status" value="1"/>
</dbReference>
<evidence type="ECO:0000256" key="1">
    <source>
        <dbReference type="ARBA" id="ARBA00004123"/>
    </source>
</evidence>
<evidence type="ECO:0000256" key="2">
    <source>
        <dbReference type="ARBA" id="ARBA00008018"/>
    </source>
</evidence>
<dbReference type="SUPFAM" id="SSF82704">
    <property type="entry name" value="AlbA-like"/>
    <property type="match status" value="1"/>
</dbReference>
<reference evidence="5 6" key="2">
    <citation type="submission" date="2018-10" db="EMBL/GenBank/DDBJ databases">
        <authorList>
            <consortium name="Pathogen Informatics"/>
        </authorList>
    </citation>
    <scope>NUCLEOTIDE SEQUENCE [LARGE SCALE GENOMIC DNA]</scope>
</reference>
<reference evidence="7" key="1">
    <citation type="submission" date="2017-02" db="UniProtKB">
        <authorList>
            <consortium name="WormBaseParasite"/>
        </authorList>
    </citation>
    <scope>IDENTIFICATION</scope>
</reference>
<dbReference type="GO" id="GO:0003723">
    <property type="term" value="F:RNA binding"/>
    <property type="evidence" value="ECO:0007669"/>
    <property type="project" value="TreeGrafter"/>
</dbReference>